<reference evidence="2 4" key="1">
    <citation type="submission" date="2018-06" db="EMBL/GenBank/DDBJ databases">
        <authorList>
            <consortium name="Pathogen Informatics"/>
            <person name="Doyle S."/>
        </authorList>
    </citation>
    <scope>NUCLEOTIDE SEQUENCE [LARGE SCALE GENOMIC DNA]</scope>
    <source>
        <strain evidence="2 4">NCTC13160</strain>
    </source>
</reference>
<feature type="compositionally biased region" description="Basic and acidic residues" evidence="1">
    <location>
        <begin position="268"/>
        <end position="296"/>
    </location>
</feature>
<evidence type="ECO:0000313" key="5">
    <source>
        <dbReference type="Proteomes" id="UP000361468"/>
    </source>
</evidence>
<dbReference type="RefSeq" id="WP_150645706.1">
    <property type="nucleotide sequence ID" value="NZ_CABPSO010000001.1"/>
</dbReference>
<name>A0A378YRF3_9BURK</name>
<evidence type="ECO:0000313" key="2">
    <source>
        <dbReference type="EMBL" id="SUA79398.1"/>
    </source>
</evidence>
<organism evidence="2 4">
    <name type="scientific">Pandoraea pnomenusa</name>
    <dbReference type="NCBI Taxonomy" id="93220"/>
    <lineage>
        <taxon>Bacteria</taxon>
        <taxon>Pseudomonadati</taxon>
        <taxon>Pseudomonadota</taxon>
        <taxon>Betaproteobacteria</taxon>
        <taxon>Burkholderiales</taxon>
        <taxon>Burkholderiaceae</taxon>
        <taxon>Pandoraea</taxon>
    </lineage>
</organism>
<evidence type="ECO:0000313" key="4">
    <source>
        <dbReference type="Proteomes" id="UP000254573"/>
    </source>
</evidence>
<reference evidence="3 5" key="2">
    <citation type="submission" date="2019-08" db="EMBL/GenBank/DDBJ databases">
        <authorList>
            <person name="Peeters C."/>
        </authorList>
    </citation>
    <scope>NUCLEOTIDE SEQUENCE [LARGE SCALE GENOMIC DNA]</scope>
    <source>
        <strain evidence="3 5">LMG 31119</strain>
    </source>
</reference>
<gene>
    <name evidence="2" type="ORF">NCTC13160_03202</name>
    <name evidence="3" type="ORF">PPN31119_00499</name>
</gene>
<evidence type="ECO:0000313" key="3">
    <source>
        <dbReference type="EMBL" id="VVE61213.1"/>
    </source>
</evidence>
<proteinExistence type="predicted"/>
<feature type="compositionally biased region" description="Low complexity" evidence="1">
    <location>
        <begin position="684"/>
        <end position="693"/>
    </location>
</feature>
<dbReference type="Proteomes" id="UP000361468">
    <property type="component" value="Unassembled WGS sequence"/>
</dbReference>
<keyword evidence="5" id="KW-1185">Reference proteome</keyword>
<sequence>MALSSHRRAIRCAPSYAPPRLDTRGTRNPHLTHQFPRRFRAARVGRRNLTFDAPSRDAAAAIPPLARTQRPTAVCAASTIFAVALVANLAAASARATPAVPAGIDRPALGERASDDVLPARANAFGHIDIDVAPIHAPVIKTDYPVSDVLRALASADAPFRNLGKTLGDAYAVLSGNDVAPRTRQTIMQVGAFMDLATGLVPAVQRMRVGAQVADVSADAVEHNHVDTDGITGIVQVADPRAMSAGASRQTGRGALPAPHRVAARPDALPDSRSDVVRAAPAERRDAVGATRDARPHVGNTPGVDADTPFRIAGEHEHLSGYAQALPPGVAPGTPRQRLILAAGRYYLAGEAGYYHATRGRSADHWLVEAPRGADRRAPVPVHYDADTGQWRAEAPLRLCGGGCAPSREATPDSIALDHDRVASALAHLPDENIREGIQRAFADLSLLHLTRSNRPDLHMMRDNSIVDHRAALRAAMKHIKPGASLVRQQQAASLITAMHYYWHPDAEAFCQENAEILFHYLLVNDVPIDRIRMITIQPKNRPPHVLVLYTESETLIPLLDAATPQPPVGARPDGIRDGVFAREIYESRDTTLLLDPWSHARATSFFHANHAISLVETLDAAFVDIGHRPGSDYTVSITRPLGTPRASVVSLSGGDNRETQGSWDSLESDRRSGHPDGSGRSGSGSSLSGGSSAPAARDSGSEGAILP</sequence>
<feature type="region of interest" description="Disordered" evidence="1">
    <location>
        <begin position="247"/>
        <end position="307"/>
    </location>
</feature>
<dbReference type="EMBL" id="CABPSO010000001">
    <property type="protein sequence ID" value="VVE61213.1"/>
    <property type="molecule type" value="Genomic_DNA"/>
</dbReference>
<dbReference type="AlphaFoldDB" id="A0A378YRF3"/>
<accession>A0A378YRF3</accession>
<dbReference type="Proteomes" id="UP000254573">
    <property type="component" value="Unassembled WGS sequence"/>
</dbReference>
<dbReference type="EMBL" id="UGSG01000001">
    <property type="protein sequence ID" value="SUA79398.1"/>
    <property type="molecule type" value="Genomic_DNA"/>
</dbReference>
<evidence type="ECO:0000256" key="1">
    <source>
        <dbReference type="SAM" id="MobiDB-lite"/>
    </source>
</evidence>
<feature type="region of interest" description="Disordered" evidence="1">
    <location>
        <begin position="645"/>
        <end position="708"/>
    </location>
</feature>
<protein>
    <submittedName>
        <fullName evidence="2">Uncharacterized protein</fullName>
    </submittedName>
</protein>